<feature type="non-terminal residue" evidence="3">
    <location>
        <position position="1"/>
    </location>
</feature>
<feature type="transmembrane region" description="Helical" evidence="2">
    <location>
        <begin position="210"/>
        <end position="230"/>
    </location>
</feature>
<dbReference type="GO" id="GO:0009507">
    <property type="term" value="C:chloroplast"/>
    <property type="evidence" value="ECO:0007669"/>
    <property type="project" value="TreeGrafter"/>
</dbReference>
<dbReference type="PANTHER" id="PTHR35731">
    <property type="entry name" value="8-AMINO-7-OXONONANOATE SYNTHASE"/>
    <property type="match status" value="1"/>
</dbReference>
<evidence type="ECO:0000256" key="1">
    <source>
        <dbReference type="SAM" id="MobiDB-lite"/>
    </source>
</evidence>
<feature type="region of interest" description="Disordered" evidence="1">
    <location>
        <begin position="181"/>
        <end position="202"/>
    </location>
</feature>
<dbReference type="Proteomes" id="UP001058974">
    <property type="component" value="Chromosome 7"/>
</dbReference>
<reference evidence="3 4" key="1">
    <citation type="journal article" date="2022" name="Nat. Genet.">
        <title>Improved pea reference genome and pan-genome highlight genomic features and evolutionary characteristics.</title>
        <authorList>
            <person name="Yang T."/>
            <person name="Liu R."/>
            <person name="Luo Y."/>
            <person name="Hu S."/>
            <person name="Wang D."/>
            <person name="Wang C."/>
            <person name="Pandey M.K."/>
            <person name="Ge S."/>
            <person name="Xu Q."/>
            <person name="Li N."/>
            <person name="Li G."/>
            <person name="Huang Y."/>
            <person name="Saxena R.K."/>
            <person name="Ji Y."/>
            <person name="Li M."/>
            <person name="Yan X."/>
            <person name="He Y."/>
            <person name="Liu Y."/>
            <person name="Wang X."/>
            <person name="Xiang C."/>
            <person name="Varshney R.K."/>
            <person name="Ding H."/>
            <person name="Gao S."/>
            <person name="Zong X."/>
        </authorList>
    </citation>
    <scope>NUCLEOTIDE SEQUENCE [LARGE SCALE GENOMIC DNA]</scope>
    <source>
        <strain evidence="3 4">cv. Zhongwan 6</strain>
    </source>
</reference>
<keyword evidence="2" id="KW-0472">Membrane</keyword>
<protein>
    <recommendedName>
        <fullName evidence="5">Transmembrane protein</fullName>
    </recommendedName>
</protein>
<evidence type="ECO:0000256" key="2">
    <source>
        <dbReference type="SAM" id="Phobius"/>
    </source>
</evidence>
<comment type="caution">
    <text evidence="3">The sequence shown here is derived from an EMBL/GenBank/DDBJ whole genome shotgun (WGS) entry which is preliminary data.</text>
</comment>
<accession>A0A9D4VZ21</accession>
<dbReference type="EMBL" id="JAMSHJ010000007">
    <property type="protein sequence ID" value="KAI5392072.1"/>
    <property type="molecule type" value="Genomic_DNA"/>
</dbReference>
<sequence length="268" mass="30275">THISLTEKMIALKTIFSPSFYLSTNTTTFTTLHHPHNTTRRSSVFLCLCSTNSNDESDNNSKPQGDVQSQELLAQIAMIQTQKVRLTDYLDDRSEYLTQFGEEANAEIDKIGEDALKGLDEASDRITANIESQMIAFEEFNELNRQEIEESESKVMEIEGQMEVDRNEGLFFKNLGEKGPNVDKAKAKEEAEKMKDETREKSGRKTMKNVSLFFIGLLTYGIVGSINVSSLGSTDWKRVAVLGAILVALFSQFIYEQNKDNDQKDDQQ</sequence>
<dbReference type="PANTHER" id="PTHR35731:SF4">
    <property type="entry name" value="PROTEIN, PUTATIVE-RELATED"/>
    <property type="match status" value="1"/>
</dbReference>
<gene>
    <name evidence="3" type="ORF">KIW84_076746</name>
</gene>
<keyword evidence="2" id="KW-1133">Transmembrane helix</keyword>
<dbReference type="AlphaFoldDB" id="A0A9D4VZ21"/>
<evidence type="ECO:0000313" key="4">
    <source>
        <dbReference type="Proteomes" id="UP001058974"/>
    </source>
</evidence>
<keyword evidence="2" id="KW-0812">Transmembrane</keyword>
<keyword evidence="4" id="KW-1185">Reference proteome</keyword>
<feature type="transmembrane region" description="Helical" evidence="2">
    <location>
        <begin position="236"/>
        <end position="255"/>
    </location>
</feature>
<proteinExistence type="predicted"/>
<name>A0A9D4VZ21_PEA</name>
<evidence type="ECO:0008006" key="5">
    <source>
        <dbReference type="Google" id="ProtNLM"/>
    </source>
</evidence>
<dbReference type="Gramene" id="Psat07G0674600-T1">
    <property type="protein sequence ID" value="KAI5392072.1"/>
    <property type="gene ID" value="KIW84_076746"/>
</dbReference>
<organism evidence="3 4">
    <name type="scientific">Pisum sativum</name>
    <name type="common">Garden pea</name>
    <name type="synonym">Lathyrus oleraceus</name>
    <dbReference type="NCBI Taxonomy" id="3888"/>
    <lineage>
        <taxon>Eukaryota</taxon>
        <taxon>Viridiplantae</taxon>
        <taxon>Streptophyta</taxon>
        <taxon>Embryophyta</taxon>
        <taxon>Tracheophyta</taxon>
        <taxon>Spermatophyta</taxon>
        <taxon>Magnoliopsida</taxon>
        <taxon>eudicotyledons</taxon>
        <taxon>Gunneridae</taxon>
        <taxon>Pentapetalae</taxon>
        <taxon>rosids</taxon>
        <taxon>fabids</taxon>
        <taxon>Fabales</taxon>
        <taxon>Fabaceae</taxon>
        <taxon>Papilionoideae</taxon>
        <taxon>50 kb inversion clade</taxon>
        <taxon>NPAAA clade</taxon>
        <taxon>Hologalegina</taxon>
        <taxon>IRL clade</taxon>
        <taxon>Fabeae</taxon>
        <taxon>Lathyrus</taxon>
    </lineage>
</organism>
<evidence type="ECO:0000313" key="3">
    <source>
        <dbReference type="EMBL" id="KAI5392072.1"/>
    </source>
</evidence>